<feature type="transmembrane region" description="Helical" evidence="9">
    <location>
        <begin position="297"/>
        <end position="314"/>
    </location>
</feature>
<feature type="region of interest" description="Disordered" evidence="8">
    <location>
        <begin position="409"/>
        <end position="428"/>
    </location>
</feature>
<keyword evidence="4 9" id="KW-0812">Transmembrane</keyword>
<dbReference type="Proteomes" id="UP000573001">
    <property type="component" value="Unassembled WGS sequence"/>
</dbReference>
<feature type="transmembrane region" description="Helical" evidence="9">
    <location>
        <begin position="12"/>
        <end position="30"/>
    </location>
</feature>
<evidence type="ECO:0000256" key="9">
    <source>
        <dbReference type="SAM" id="Phobius"/>
    </source>
</evidence>
<evidence type="ECO:0000256" key="5">
    <source>
        <dbReference type="ARBA" id="ARBA00022989"/>
    </source>
</evidence>
<evidence type="ECO:0000256" key="7">
    <source>
        <dbReference type="ARBA" id="ARBA00024033"/>
    </source>
</evidence>
<evidence type="ECO:0000256" key="3">
    <source>
        <dbReference type="ARBA" id="ARBA00022679"/>
    </source>
</evidence>
<feature type="transmembrane region" description="Helical" evidence="9">
    <location>
        <begin position="320"/>
        <end position="337"/>
    </location>
</feature>
<dbReference type="InterPro" id="IPR018584">
    <property type="entry name" value="GT87"/>
</dbReference>
<accession>A0ABX2M2X3</accession>
<keyword evidence="3" id="KW-0808">Transferase</keyword>
<dbReference type="RefSeq" id="WP_175349867.1">
    <property type="nucleotide sequence ID" value="NZ_BAAAWQ010000001.1"/>
</dbReference>
<evidence type="ECO:0000313" key="10">
    <source>
        <dbReference type="EMBL" id="NUU12250.1"/>
    </source>
</evidence>
<feature type="transmembrane region" description="Helical" evidence="9">
    <location>
        <begin position="270"/>
        <end position="290"/>
    </location>
</feature>
<proteinExistence type="inferred from homology"/>
<gene>
    <name evidence="10" type="ORF">HP507_00065</name>
</gene>
<comment type="subcellular location">
    <subcellularLocation>
        <location evidence="1">Cell membrane</location>
        <topology evidence="1">Multi-pass membrane protein</topology>
    </subcellularLocation>
</comment>
<feature type="transmembrane region" description="Helical" evidence="9">
    <location>
        <begin position="344"/>
        <end position="362"/>
    </location>
</feature>
<feature type="transmembrane region" description="Helical" evidence="9">
    <location>
        <begin position="117"/>
        <end position="150"/>
    </location>
</feature>
<organism evidence="10 11">
    <name type="scientific">Curtobacterium pusillum</name>
    <dbReference type="NCBI Taxonomy" id="69373"/>
    <lineage>
        <taxon>Bacteria</taxon>
        <taxon>Bacillati</taxon>
        <taxon>Actinomycetota</taxon>
        <taxon>Actinomycetes</taxon>
        <taxon>Micrococcales</taxon>
        <taxon>Microbacteriaceae</taxon>
        <taxon>Curtobacterium</taxon>
    </lineage>
</organism>
<evidence type="ECO:0000256" key="6">
    <source>
        <dbReference type="ARBA" id="ARBA00023136"/>
    </source>
</evidence>
<keyword evidence="11" id="KW-1185">Reference proteome</keyword>
<reference evidence="10 11" key="1">
    <citation type="submission" date="2020-05" db="EMBL/GenBank/DDBJ databases">
        <title>Genome Sequencing of Type Strains.</title>
        <authorList>
            <person name="Lemaire J.F."/>
            <person name="Inderbitzin P."/>
            <person name="Gregorio O.A."/>
            <person name="Collins S.B."/>
            <person name="Wespe N."/>
            <person name="Knight-Connoni V."/>
        </authorList>
    </citation>
    <scope>NUCLEOTIDE SEQUENCE [LARGE SCALE GENOMIC DNA]</scope>
    <source>
        <strain evidence="10 11">ATCC 19096</strain>
    </source>
</reference>
<keyword evidence="6 9" id="KW-0472">Membrane</keyword>
<protein>
    <submittedName>
        <fullName evidence="10">DUF2029 domain-containing protein</fullName>
    </submittedName>
</protein>
<dbReference type="Pfam" id="PF09594">
    <property type="entry name" value="GT87"/>
    <property type="match status" value="1"/>
</dbReference>
<comment type="similarity">
    <text evidence="7">Belongs to the glycosyltransferase 87 family.</text>
</comment>
<evidence type="ECO:0000256" key="8">
    <source>
        <dbReference type="SAM" id="MobiDB-lite"/>
    </source>
</evidence>
<comment type="caution">
    <text evidence="10">The sequence shown here is derived from an EMBL/GenBank/DDBJ whole genome shotgun (WGS) entry which is preliminary data.</text>
</comment>
<evidence type="ECO:0000256" key="4">
    <source>
        <dbReference type="ARBA" id="ARBA00022692"/>
    </source>
</evidence>
<evidence type="ECO:0000256" key="2">
    <source>
        <dbReference type="ARBA" id="ARBA00022475"/>
    </source>
</evidence>
<dbReference type="EMBL" id="JABMCE010000013">
    <property type="protein sequence ID" value="NUU12250.1"/>
    <property type="molecule type" value="Genomic_DNA"/>
</dbReference>
<feature type="transmembrane region" description="Helical" evidence="9">
    <location>
        <begin position="193"/>
        <end position="217"/>
    </location>
</feature>
<sequence>MQRTVGRSRWPEVIGFVVAFAVVHAVLWYLTSISANLPLGDVTITYRRWIETGHTSGFWVGIDEDWVYPILAIVPMAAAALGGVGSIGTGWLVLMVVLDAVACAFLWRFRAFGVRVVWWWLAFLLALGPIGLGRIDTVATVLALVGVAFVATRPAIASALFTAGAWTKVWPAALVGVLLLLRRGHRRGVLGSALVLTALIVLVDVLYGGAAHLLSFVGQQTGRALQIEAPLATPFMWAAAFGVPGAAVYYDREILTFEVSGAGTHAAAAVSTPLMAVVVVVGVLLAMWAVRRGAHRTEAAPLLALLFVAALVAANKVGSPQYIGWFAVPIVWGLVAGRPSARRFLPVAVAALPMALLTQVVYPGFYDQVLTVQPWVLVVLTLRNALEVGVLVWSVVALVRLGVAARGRSDAAPDPVVPPLAEPGRMDA</sequence>
<feature type="transmembrane region" description="Helical" evidence="9">
    <location>
        <begin position="157"/>
        <end position="181"/>
    </location>
</feature>
<evidence type="ECO:0000313" key="11">
    <source>
        <dbReference type="Proteomes" id="UP000573001"/>
    </source>
</evidence>
<evidence type="ECO:0000256" key="1">
    <source>
        <dbReference type="ARBA" id="ARBA00004651"/>
    </source>
</evidence>
<keyword evidence="2" id="KW-1003">Cell membrane</keyword>
<name>A0ABX2M2X3_9MICO</name>
<keyword evidence="5 9" id="KW-1133">Transmembrane helix</keyword>
<feature type="transmembrane region" description="Helical" evidence="9">
    <location>
        <begin position="374"/>
        <end position="399"/>
    </location>
</feature>